<dbReference type="PANTHER" id="PTHR46429">
    <property type="entry name" value="23S RRNA (GUANOSINE-2'-O-)-METHYLTRANSFERASE RLMB"/>
    <property type="match status" value="1"/>
</dbReference>
<accession>A0A317MPQ9</accession>
<feature type="binding site" evidence="6">
    <location>
        <position position="199"/>
    </location>
    <ligand>
        <name>S-adenosyl-L-methionine</name>
        <dbReference type="ChEBI" id="CHEBI:59789"/>
    </ligand>
</feature>
<keyword evidence="1 6" id="KW-0963">Cytoplasm</keyword>
<dbReference type="InterPro" id="IPR013123">
    <property type="entry name" value="SpoU_subst-bd"/>
</dbReference>
<dbReference type="GO" id="GO:0003723">
    <property type="term" value="F:RNA binding"/>
    <property type="evidence" value="ECO:0007669"/>
    <property type="project" value="InterPro"/>
</dbReference>
<gene>
    <name evidence="6" type="primary">rlmB</name>
    <name evidence="8" type="ORF">C7443_11640</name>
</gene>
<evidence type="ECO:0000313" key="9">
    <source>
        <dbReference type="Proteomes" id="UP000246569"/>
    </source>
</evidence>
<dbReference type="InterPro" id="IPR004441">
    <property type="entry name" value="rRNA_MeTrfase_TrmH"/>
</dbReference>
<evidence type="ECO:0000256" key="6">
    <source>
        <dbReference type="HAMAP-Rule" id="MF_01887"/>
    </source>
</evidence>
<dbReference type="FunFam" id="3.40.1280.10:FF:000008">
    <property type="entry name" value="Group 3 RNA methyltransferase TrmH"/>
    <property type="match status" value="1"/>
</dbReference>
<dbReference type="GO" id="GO:0070039">
    <property type="term" value="F:rRNA (guanosine-2'-O-)-methyltransferase activity"/>
    <property type="evidence" value="ECO:0007669"/>
    <property type="project" value="UniProtKB-UniRule"/>
</dbReference>
<dbReference type="GO" id="GO:0005829">
    <property type="term" value="C:cytosol"/>
    <property type="evidence" value="ECO:0007669"/>
    <property type="project" value="TreeGrafter"/>
</dbReference>
<keyword evidence="9" id="KW-1185">Reference proteome</keyword>
<dbReference type="Pfam" id="PF00588">
    <property type="entry name" value="SpoU_methylase"/>
    <property type="match status" value="1"/>
</dbReference>
<dbReference type="Proteomes" id="UP000246569">
    <property type="component" value="Unassembled WGS sequence"/>
</dbReference>
<comment type="similarity">
    <text evidence="6">Belongs to the class IV-like SAM-binding methyltransferase superfamily. RNA methyltransferase TrmH family. RlmB subfamily.</text>
</comment>
<keyword evidence="2 6" id="KW-0698">rRNA processing</keyword>
<evidence type="ECO:0000256" key="3">
    <source>
        <dbReference type="ARBA" id="ARBA00022603"/>
    </source>
</evidence>
<dbReference type="InterPro" id="IPR029028">
    <property type="entry name" value="Alpha/beta_knot_MTases"/>
</dbReference>
<dbReference type="EMBL" id="QGTJ01000016">
    <property type="protein sequence ID" value="PWV58532.1"/>
    <property type="molecule type" value="Genomic_DNA"/>
</dbReference>
<evidence type="ECO:0000256" key="4">
    <source>
        <dbReference type="ARBA" id="ARBA00022679"/>
    </source>
</evidence>
<dbReference type="NCBIfam" id="TIGR00186">
    <property type="entry name" value="rRNA_methyl_3"/>
    <property type="match status" value="1"/>
</dbReference>
<dbReference type="PANTHER" id="PTHR46429:SF1">
    <property type="entry name" value="23S RRNA (GUANOSINE-2'-O-)-METHYLTRANSFERASE RLMB"/>
    <property type="match status" value="1"/>
</dbReference>
<feature type="binding site" evidence="6">
    <location>
        <position position="228"/>
    </location>
    <ligand>
        <name>S-adenosyl-L-methionine</name>
        <dbReference type="ChEBI" id="CHEBI:59789"/>
    </ligand>
</feature>
<keyword evidence="3 6" id="KW-0489">Methyltransferase</keyword>
<dbReference type="RefSeq" id="WP_110020506.1">
    <property type="nucleotide sequence ID" value="NZ_QGTJ01000016.1"/>
</dbReference>
<dbReference type="InterPro" id="IPR024915">
    <property type="entry name" value="23S_rRNA_MeTrfase_RlmB"/>
</dbReference>
<evidence type="ECO:0000259" key="7">
    <source>
        <dbReference type="SMART" id="SM00967"/>
    </source>
</evidence>
<comment type="function">
    <text evidence="6">Specifically methylates the ribose of guanosine 2251 in 23S rRNA.</text>
</comment>
<dbReference type="InterPro" id="IPR029064">
    <property type="entry name" value="Ribosomal_eL30-like_sf"/>
</dbReference>
<evidence type="ECO:0000256" key="2">
    <source>
        <dbReference type="ARBA" id="ARBA00022552"/>
    </source>
</evidence>
<dbReference type="AlphaFoldDB" id="A0A317MPQ9"/>
<dbReference type="Gene3D" id="3.30.1330.30">
    <property type="match status" value="1"/>
</dbReference>
<evidence type="ECO:0000256" key="5">
    <source>
        <dbReference type="ARBA" id="ARBA00022691"/>
    </source>
</evidence>
<comment type="catalytic activity">
    <reaction evidence="6">
        <text>guanosine(2251) in 23S rRNA + S-adenosyl-L-methionine = 2'-O-methylguanosine(2251) in 23S rRNA + S-adenosyl-L-homocysteine + H(+)</text>
        <dbReference type="Rhea" id="RHEA:24140"/>
        <dbReference type="Rhea" id="RHEA-COMP:10239"/>
        <dbReference type="Rhea" id="RHEA-COMP:10241"/>
        <dbReference type="ChEBI" id="CHEBI:15378"/>
        <dbReference type="ChEBI" id="CHEBI:57856"/>
        <dbReference type="ChEBI" id="CHEBI:59789"/>
        <dbReference type="ChEBI" id="CHEBI:74269"/>
        <dbReference type="ChEBI" id="CHEBI:74445"/>
        <dbReference type="EC" id="2.1.1.185"/>
    </reaction>
</comment>
<dbReference type="SUPFAM" id="SSF75217">
    <property type="entry name" value="alpha/beta knot"/>
    <property type="match status" value="1"/>
</dbReference>
<dbReference type="SMART" id="SM00967">
    <property type="entry name" value="SpoU_sub_bind"/>
    <property type="match status" value="1"/>
</dbReference>
<comment type="subcellular location">
    <subcellularLocation>
        <location evidence="6">Cytoplasm</location>
    </subcellularLocation>
</comment>
<proteinExistence type="inferred from homology"/>
<dbReference type="EC" id="2.1.1.185" evidence="6"/>
<dbReference type="OrthoDB" id="9785673at2"/>
<dbReference type="Gene3D" id="3.40.1280.10">
    <property type="match status" value="1"/>
</dbReference>
<dbReference type="SUPFAM" id="SSF55315">
    <property type="entry name" value="L30e-like"/>
    <property type="match status" value="1"/>
</dbReference>
<sequence>MSEEIVYGLHAVSAALKHEPERVVGLWVDRKRRDARLREVLELAETAGVPVHMEDGQALDRLSGGARHQGVFARCRAPARAWSEDDLDSVLAAIDGPPLLLVLDGVQDPHNLGACLRSADAAGVHVVIAPADRSAGLTPTARKVACGAAESVPFIQVTNLARTLRELKERGIWLVGAAGEAERDLYAMDLRGASALVLGAEGKGMRRLTRDECDYLARIPMAGQVESLNVSVATGIFLFEAVRQRRAG</sequence>
<feature type="binding site" evidence="6">
    <location>
        <position position="219"/>
    </location>
    <ligand>
        <name>S-adenosyl-L-methionine</name>
        <dbReference type="ChEBI" id="CHEBI:59789"/>
    </ligand>
</feature>
<name>A0A317MPQ9_9GAMM</name>
<dbReference type="Pfam" id="PF08032">
    <property type="entry name" value="SpoU_sub_bind"/>
    <property type="match status" value="1"/>
</dbReference>
<keyword evidence="5 6" id="KW-0949">S-adenosyl-L-methionine</keyword>
<dbReference type="HAMAP" id="MF_01887">
    <property type="entry name" value="23SrRNA_methyltr_B"/>
    <property type="match status" value="1"/>
</dbReference>
<keyword evidence="4 6" id="KW-0808">Transferase</keyword>
<protein>
    <recommendedName>
        <fullName evidence="6">23S rRNA (guanosine-2'-O-)-methyltransferase RlmB</fullName>
        <ecNumber evidence="6">2.1.1.185</ecNumber>
    </recommendedName>
    <alternativeName>
        <fullName evidence="6">23S rRNA (guanosine2251 2'-O)-methyltransferase</fullName>
    </alternativeName>
    <alternativeName>
        <fullName evidence="6">23S rRNA Gm2251 2'-O-methyltransferase</fullName>
    </alternativeName>
</protein>
<evidence type="ECO:0000313" key="8">
    <source>
        <dbReference type="EMBL" id="PWV58532.1"/>
    </source>
</evidence>
<reference evidence="8 9" key="1">
    <citation type="submission" date="2018-05" db="EMBL/GenBank/DDBJ databases">
        <title>Genomic Encyclopedia of Type Strains, Phase IV (KMG-IV): sequencing the most valuable type-strain genomes for metagenomic binning, comparative biology and taxonomic classification.</title>
        <authorList>
            <person name="Goeker M."/>
        </authorList>
    </citation>
    <scope>NUCLEOTIDE SEQUENCE [LARGE SCALE GENOMIC DNA]</scope>
    <source>
        <strain evidence="8 9">DSM 23606</strain>
    </source>
</reference>
<organism evidence="8 9">
    <name type="scientific">Plasticicumulans acidivorans</name>
    <dbReference type="NCBI Taxonomy" id="886464"/>
    <lineage>
        <taxon>Bacteria</taxon>
        <taxon>Pseudomonadati</taxon>
        <taxon>Pseudomonadota</taxon>
        <taxon>Gammaproteobacteria</taxon>
        <taxon>Candidatus Competibacteraceae</taxon>
        <taxon>Plasticicumulans</taxon>
    </lineage>
</organism>
<feature type="domain" description="RNA 2-O ribose methyltransferase substrate binding" evidence="7">
    <location>
        <begin position="5"/>
        <end position="81"/>
    </location>
</feature>
<dbReference type="CDD" id="cd18103">
    <property type="entry name" value="SpoU-like_RlmB"/>
    <property type="match status" value="1"/>
</dbReference>
<dbReference type="InterPro" id="IPR029026">
    <property type="entry name" value="tRNA_m1G_MTases_N"/>
</dbReference>
<dbReference type="InterPro" id="IPR001537">
    <property type="entry name" value="SpoU_MeTrfase"/>
</dbReference>
<comment type="caution">
    <text evidence="8">The sequence shown here is derived from an EMBL/GenBank/DDBJ whole genome shotgun (WGS) entry which is preliminary data.</text>
</comment>
<evidence type="ECO:0000256" key="1">
    <source>
        <dbReference type="ARBA" id="ARBA00022490"/>
    </source>
</evidence>